<evidence type="ECO:0000313" key="2">
    <source>
        <dbReference type="Proteomes" id="UP000241912"/>
    </source>
</evidence>
<keyword evidence="2" id="KW-1185">Reference proteome</keyword>
<evidence type="ECO:0008006" key="3">
    <source>
        <dbReference type="Google" id="ProtNLM"/>
    </source>
</evidence>
<proteinExistence type="predicted"/>
<dbReference type="CDD" id="cd09176">
    <property type="entry name" value="PLDc_unchar6"/>
    <property type="match status" value="1"/>
</dbReference>
<dbReference type="Gene3D" id="3.30.870.10">
    <property type="entry name" value="Endonuclease Chain A"/>
    <property type="match status" value="1"/>
</dbReference>
<dbReference type="OrthoDB" id="369674at2"/>
<dbReference type="EMBL" id="PXXU01000016">
    <property type="protein sequence ID" value="PSJ17666.1"/>
    <property type="molecule type" value="Genomic_DNA"/>
</dbReference>
<dbReference type="AlphaFoldDB" id="A0A2P7NW21"/>
<name>A0A2P7NW21_9PROT</name>
<evidence type="ECO:0000313" key="1">
    <source>
        <dbReference type="EMBL" id="PSJ17666.1"/>
    </source>
</evidence>
<gene>
    <name evidence="1" type="ORF">C7H79_07120</name>
</gene>
<organism evidence="1 2">
    <name type="scientific">Nitrosomonas supralitoralis</name>
    <dbReference type="NCBI Taxonomy" id="2116706"/>
    <lineage>
        <taxon>Bacteria</taxon>
        <taxon>Pseudomonadati</taxon>
        <taxon>Pseudomonadota</taxon>
        <taxon>Betaproteobacteria</taxon>
        <taxon>Nitrosomonadales</taxon>
        <taxon>Nitrosomonadaceae</taxon>
        <taxon>Nitrosomonas</taxon>
    </lineage>
</organism>
<protein>
    <recommendedName>
        <fullName evidence="3">PLD phosphodiesterase domain-containing protein</fullName>
    </recommendedName>
</protein>
<reference evidence="1 2" key="1">
    <citation type="submission" date="2018-03" db="EMBL/GenBank/DDBJ databases">
        <title>Draft genome of Nitrosomonas supralitoralis APG5.</title>
        <authorList>
            <person name="Urakawa H."/>
            <person name="Lopez J.V."/>
        </authorList>
    </citation>
    <scope>NUCLEOTIDE SEQUENCE [LARGE SCALE GENOMIC DNA]</scope>
    <source>
        <strain evidence="1 2">APG5</strain>
    </source>
</reference>
<comment type="caution">
    <text evidence="1">The sequence shown here is derived from an EMBL/GenBank/DDBJ whole genome shotgun (WGS) entry which is preliminary data.</text>
</comment>
<sequence length="609" mass="66315">MLNPNSRSLYTSALTPPPGMIFDEAVATTFSMDPALLLEAPVYLALMSADGQTDPDPLAVLEAIRRYSKRITVYVQRGRIQVPQIAKPNPLFGFLEDMVVEVTAPGGGVFHPKVWAIRFVSPDQSSAMYRLVVLTRNMTTDQSWDLSLQLEGLIAGRKSKLNKPLAHFFNMLPDLASGSTEAGRVEQALRFAEALHRVQWELPDGFDELAFYLPGTQGFDWEPPEANRMAVISPFCSDQVLQTLAKQSRAADALISRPESLSGLKPETLALFTHCLQLDEAAETEDGEEDNTAEHPLATGLHAKVYLFETRYYSDYTHVIMGSANATNAALNAAKNIEILVGLVGKKSKVGGIDELLGADGLGEYLVDFDSSKESVIDEVRKEAEDCVERARSRLSEAALSITCSPGSKEGLWALLLTGKIPSLDGILGASAWPITVTRDFSVNISGNDSHDRIKLGEFSASSVIGLIAFELKTHHPDVTARFVLNLPVTGIPEERDSAILQTVISNQDGFIRYLLLLLGDDTASGLEAGSGAGWAKWLARLAAGEDIPLLEELTRTYSRHPERLSEISGLVRDLSQGSQNAIVPEDFLNLWTVFESAVSESTTGPRDA</sequence>
<accession>A0A2P7NW21</accession>
<dbReference type="Proteomes" id="UP000241912">
    <property type="component" value="Unassembled WGS sequence"/>
</dbReference>
<dbReference type="InterPro" id="IPR059166">
    <property type="entry name" value="PLD-like_cat"/>
</dbReference>
<dbReference type="RefSeq" id="WP_106706599.1">
    <property type="nucleotide sequence ID" value="NZ_PXXU01000016.1"/>
</dbReference>